<dbReference type="InterPro" id="IPR036291">
    <property type="entry name" value="NAD(P)-bd_dom_sf"/>
</dbReference>
<dbReference type="InterPro" id="IPR020806">
    <property type="entry name" value="PKS_PP-bd"/>
</dbReference>
<comment type="caution">
    <text evidence="5">The sequence shown here is derived from an EMBL/GenBank/DDBJ whole genome shotgun (WGS) entry which is preliminary data.</text>
</comment>
<evidence type="ECO:0000256" key="3">
    <source>
        <dbReference type="SAM" id="MobiDB-lite"/>
    </source>
</evidence>
<dbReference type="AlphaFoldDB" id="A0A4Z0A9F4"/>
<gene>
    <name evidence="5" type="ORF">EWM64_g1812</name>
</gene>
<organism evidence="5 6">
    <name type="scientific">Hericium alpestre</name>
    <dbReference type="NCBI Taxonomy" id="135208"/>
    <lineage>
        <taxon>Eukaryota</taxon>
        <taxon>Fungi</taxon>
        <taxon>Dikarya</taxon>
        <taxon>Basidiomycota</taxon>
        <taxon>Agaricomycotina</taxon>
        <taxon>Agaricomycetes</taxon>
        <taxon>Russulales</taxon>
        <taxon>Hericiaceae</taxon>
        <taxon>Hericium</taxon>
    </lineage>
</organism>
<dbReference type="Pfam" id="PF07993">
    <property type="entry name" value="NAD_binding_4"/>
    <property type="match status" value="1"/>
</dbReference>
<feature type="domain" description="Polyketide synthase-like phosphopantetheine-binding" evidence="4">
    <location>
        <begin position="622"/>
        <end position="695"/>
    </location>
</feature>
<dbReference type="SUPFAM" id="SSF51735">
    <property type="entry name" value="NAD(P)-binding Rossmann-fold domains"/>
    <property type="match status" value="1"/>
</dbReference>
<evidence type="ECO:0000313" key="5">
    <source>
        <dbReference type="EMBL" id="TFY82198.1"/>
    </source>
</evidence>
<protein>
    <recommendedName>
        <fullName evidence="4">Polyketide synthase-like phosphopantetheine-binding domain-containing protein</fullName>
    </recommendedName>
</protein>
<dbReference type="EMBL" id="SFCI01000132">
    <property type="protein sequence ID" value="TFY82198.1"/>
    <property type="molecule type" value="Genomic_DNA"/>
</dbReference>
<dbReference type="SMART" id="SM00823">
    <property type="entry name" value="PKS_PP"/>
    <property type="match status" value="1"/>
</dbReference>
<dbReference type="SUPFAM" id="SSF56801">
    <property type="entry name" value="Acetyl-CoA synthetase-like"/>
    <property type="match status" value="1"/>
</dbReference>
<proteinExistence type="predicted"/>
<dbReference type="SUPFAM" id="SSF47336">
    <property type="entry name" value="ACP-like"/>
    <property type="match status" value="1"/>
</dbReference>
<dbReference type="STRING" id="135208.A0A4Z0A9F4"/>
<dbReference type="Pfam" id="PF00501">
    <property type="entry name" value="AMP-binding"/>
    <property type="match status" value="1"/>
</dbReference>
<dbReference type="Gene3D" id="3.40.50.12780">
    <property type="entry name" value="N-terminal domain of ligase-like"/>
    <property type="match status" value="1"/>
</dbReference>
<dbReference type="InterPro" id="IPR051414">
    <property type="entry name" value="Adenylate-forming_Reductase"/>
</dbReference>
<keyword evidence="2" id="KW-0597">Phosphoprotein</keyword>
<dbReference type="PANTHER" id="PTHR43439">
    <property type="entry name" value="PHENYLACETATE-COENZYME A LIGASE"/>
    <property type="match status" value="1"/>
</dbReference>
<dbReference type="Gene3D" id="1.10.1200.10">
    <property type="entry name" value="ACP-like"/>
    <property type="match status" value="1"/>
</dbReference>
<reference evidence="5 6" key="1">
    <citation type="submission" date="2019-02" db="EMBL/GenBank/DDBJ databases">
        <title>Genome sequencing of the rare red list fungi Hericium alpestre (H. flagellum).</title>
        <authorList>
            <person name="Buettner E."/>
            <person name="Kellner H."/>
        </authorList>
    </citation>
    <scope>NUCLEOTIDE SEQUENCE [LARGE SCALE GENOMIC DNA]</scope>
    <source>
        <strain evidence="5 6">DSM 108284</strain>
    </source>
</reference>
<dbReference type="PROSITE" id="PS00455">
    <property type="entry name" value="AMP_BINDING"/>
    <property type="match status" value="1"/>
</dbReference>
<keyword evidence="1" id="KW-0596">Phosphopantetheine</keyword>
<name>A0A4Z0A9F4_9AGAM</name>
<dbReference type="Pfam" id="PF23562">
    <property type="entry name" value="AMP-binding_C_3"/>
    <property type="match status" value="2"/>
</dbReference>
<dbReference type="InterPro" id="IPR036736">
    <property type="entry name" value="ACP-like_sf"/>
</dbReference>
<accession>A0A4Z0A9F4</accession>
<dbReference type="PANTHER" id="PTHR43439:SF2">
    <property type="entry name" value="ENZYME, PUTATIVE (JCVI)-RELATED"/>
    <property type="match status" value="1"/>
</dbReference>
<dbReference type="GO" id="GO:0031177">
    <property type="term" value="F:phosphopantetheine binding"/>
    <property type="evidence" value="ECO:0007669"/>
    <property type="project" value="InterPro"/>
</dbReference>
<sequence>MASSTPFRVPPQYPCPQGTGSTTFHAPPLDGSLSIPQIFAWHAEHSLEHPMFVFADGDKGLRTIRYPEAWSAMKKASSIVHKHYKRIEDQYIAQRGIRLASQAPTIAVLANADTVSFVTLIVGVMRLGLVVFPISTRNSPAAVAHLLNQTHVLQLMVSPDPSMQRLASEALHLLEKDGIHVETLPMIQFQDVYDLKVDDKEDETLPIPKPELDATAIIFHSSGSTSFPKPIKMNNRTFIQFAIMPYWGEVDLCNLVLGVHPLPAFHGMASCIMTWTISCGIVVACFKPASSPIVPTPENYLEGFLATKSNLLFCPPSFVEAWMQDPANIPALKTLKAIVYAGAPMNREAGDQLVKAGIALHPLYGGTEIGSFSRFISKGVPTVGEWEYFKISPQLDVELLPQEGSDDVFEAAVLESDYFTPNAINATLKGRNMYRTNDLLQRHPTDPTRWKILGRTDDQIMLSTGEKTNPGPLEGILMTDPHIACAIMFGRGKFQNGVIIEPKEEFAFDPRDEGKLAEFRNRIWPSVEKLNEFAPAHSRLFKEVGYSTLYSKNNVTRIPVPYQMILVPSPDKPFEYTAKGSPRKGAIVKAYDAEIEALYAAVEDSSQNDLPPPAEWTHDATLNFVAKAVEKTMRRQLDAGDDFFQQGCDSLQATWIRNTITRALRQANKHQGLPNNIVYAHPTITSLTAYVLSLFSTSAGQSDAEIVAEKTQNMQAILDKYVKDLPTHKPAQNGLGSSEDEVILVTGTTGRLGSHLLKQLLDRPSVTKVYALNRASTFQADLKERHKKNFTEWGLDEQLLDSNRVEFLTADLAKPKFGLEPEVYGKIQKSVTGIIHNAWLLNFNVSLSTFEPLIAGVRNLVDLALSSPHTSPPSILFTSSISVVINAGISPVPETPVPAKAAVGAGYYESKWVAEQILLQTSKASSLRVTVVRVGQMSGDRAVGGWNAKEWFPALVRGSQLLQCFPQRNEAVSWIPVDVAASTLLDMLGSSEPVLHLVHPNPTTWFDIAVHTSTALRLPLAPYDEWLARLRAQAVGGDTTNPAVQLLEFFNGLAEGGEPALSTDRAVQVSDSLRGAAQVGEADIKRWVGYWRGIGFLAPTA</sequence>
<dbReference type="OrthoDB" id="429813at2759"/>
<dbReference type="InterPro" id="IPR020845">
    <property type="entry name" value="AMP-binding_CS"/>
</dbReference>
<dbReference type="Gene3D" id="3.40.50.720">
    <property type="entry name" value="NAD(P)-binding Rossmann-like Domain"/>
    <property type="match status" value="1"/>
</dbReference>
<evidence type="ECO:0000259" key="4">
    <source>
        <dbReference type="SMART" id="SM00823"/>
    </source>
</evidence>
<evidence type="ECO:0000256" key="2">
    <source>
        <dbReference type="ARBA" id="ARBA00022553"/>
    </source>
</evidence>
<evidence type="ECO:0000313" key="6">
    <source>
        <dbReference type="Proteomes" id="UP000298061"/>
    </source>
</evidence>
<dbReference type="InterPro" id="IPR013120">
    <property type="entry name" value="FAR_NAD-bd"/>
</dbReference>
<dbReference type="InterPro" id="IPR000873">
    <property type="entry name" value="AMP-dep_synth/lig_dom"/>
</dbReference>
<feature type="region of interest" description="Disordered" evidence="3">
    <location>
        <begin position="1"/>
        <end position="21"/>
    </location>
</feature>
<dbReference type="Proteomes" id="UP000298061">
    <property type="component" value="Unassembled WGS sequence"/>
</dbReference>
<evidence type="ECO:0000256" key="1">
    <source>
        <dbReference type="ARBA" id="ARBA00022450"/>
    </source>
</evidence>
<keyword evidence="6" id="KW-1185">Reference proteome</keyword>
<dbReference type="InterPro" id="IPR042099">
    <property type="entry name" value="ANL_N_sf"/>
</dbReference>